<dbReference type="AlphaFoldDB" id="R1I163"/>
<dbReference type="Gene3D" id="3.30.590.10">
    <property type="entry name" value="Glutamine synthetase/guanido kinase, catalytic domain"/>
    <property type="match status" value="1"/>
</dbReference>
<dbReference type="InterPro" id="IPR014746">
    <property type="entry name" value="Gln_synth/guanido_kin_cat_dom"/>
</dbReference>
<dbReference type="InterPro" id="IPR008146">
    <property type="entry name" value="Gln_synth_cat_dom"/>
</dbReference>
<dbReference type="SMART" id="SM01230">
    <property type="entry name" value="Gln-synt_C"/>
    <property type="match status" value="1"/>
</dbReference>
<dbReference type="Proteomes" id="UP000014139">
    <property type="component" value="Unassembled WGS sequence"/>
</dbReference>
<dbReference type="PANTHER" id="PTHR43785">
    <property type="entry name" value="GAMMA-GLUTAMYLPUTRESCINE SYNTHETASE"/>
    <property type="match status" value="1"/>
</dbReference>
<evidence type="ECO:0000313" key="6">
    <source>
        <dbReference type="EMBL" id="EOD69525.1"/>
    </source>
</evidence>
<organism evidence="6 7">
    <name type="scientific">Amycolatopsis vancoresmycina DSM 44592</name>
    <dbReference type="NCBI Taxonomy" id="1292037"/>
    <lineage>
        <taxon>Bacteria</taxon>
        <taxon>Bacillati</taxon>
        <taxon>Actinomycetota</taxon>
        <taxon>Actinomycetes</taxon>
        <taxon>Pseudonocardiales</taxon>
        <taxon>Pseudonocardiaceae</taxon>
        <taxon>Amycolatopsis</taxon>
    </lineage>
</organism>
<feature type="domain" description="GS catalytic" evidence="5">
    <location>
        <begin position="158"/>
        <end position="458"/>
    </location>
</feature>
<proteinExistence type="inferred from homology"/>
<name>R1I163_9PSEU</name>
<evidence type="ECO:0000256" key="2">
    <source>
        <dbReference type="ARBA" id="ARBA00022598"/>
    </source>
</evidence>
<dbReference type="PANTHER" id="PTHR43785:SF12">
    <property type="entry name" value="TYPE-1 GLUTAMINE SYNTHETASE 2"/>
    <property type="match status" value="1"/>
</dbReference>
<evidence type="ECO:0000313" key="7">
    <source>
        <dbReference type="Proteomes" id="UP000014139"/>
    </source>
</evidence>
<sequence>MTAFARPAGPRSLAARRAAAAAGEGVLRGVLAEDGARLLLLVPDPHARFAAVEVAAPFAASVLDEGYGVCSYVFAWTPSRDPLPAAGGEGYGVCSYVFAWTPSRDPLPAAGVLGGYLEGFGDLRVRVDAASAVPLGDRTWAVVCDAEWPSGAAAELAPREVLRGQLAALEGLGLVPSVGIEHEVVFRDADGPLTSHGVDYALGGTERLMPLLRDLRVALDDAGLGVESARAECHPGQYEIVLRHRDALAACDDVLLQQLLVRRVAGRHGVTADYLAAPEVGQGSSGHVHLSLSAVDGSEPDLLGGFLAGVLRDARALTAVWAPTWNSYVRLRTAPFSPREVRWGYDDRTASVRVAGPSSSPRLEFRFAGSDAQPHLVVAALLAAGRFGLEEDLAPPEPGVVVGSLAGSPWEALSLLPRVGELLGGDVGGQLEALLGEEISAGLDSVTDWQRLRGALRS</sequence>
<dbReference type="PATRIC" id="fig|1292037.4.peg.1097"/>
<dbReference type="GO" id="GO:0004356">
    <property type="term" value="F:glutamine synthetase activity"/>
    <property type="evidence" value="ECO:0007669"/>
    <property type="project" value="InterPro"/>
</dbReference>
<evidence type="ECO:0000256" key="4">
    <source>
        <dbReference type="RuleBase" id="RU000384"/>
    </source>
</evidence>
<accession>R1I163</accession>
<comment type="similarity">
    <text evidence="1 3 4">Belongs to the glutamine synthetase family.</text>
</comment>
<evidence type="ECO:0000256" key="3">
    <source>
        <dbReference type="PROSITE-ProRule" id="PRU01331"/>
    </source>
</evidence>
<keyword evidence="2" id="KW-0436">Ligase</keyword>
<reference evidence="6 7" key="1">
    <citation type="submission" date="2013-02" db="EMBL/GenBank/DDBJ databases">
        <title>Draft genome sequence of Amycolatopsis vancoresmycina strain DSM 44592T.</title>
        <authorList>
            <person name="Kumar S."/>
            <person name="Kaur N."/>
            <person name="Kaur C."/>
            <person name="Raghava G.P.S."/>
            <person name="Mayilraj S."/>
        </authorList>
    </citation>
    <scope>NUCLEOTIDE SEQUENCE [LARGE SCALE GENOMIC DNA]</scope>
    <source>
        <strain evidence="6 7">DSM 44592</strain>
    </source>
</reference>
<dbReference type="OrthoDB" id="9807095at2"/>
<dbReference type="PROSITE" id="PS51987">
    <property type="entry name" value="GS_CATALYTIC"/>
    <property type="match status" value="1"/>
</dbReference>
<comment type="caution">
    <text evidence="6">The sequence shown here is derived from an EMBL/GenBank/DDBJ whole genome shotgun (WGS) entry which is preliminary data.</text>
</comment>
<dbReference type="RefSeq" id="WP_003061872.1">
    <property type="nucleotide sequence ID" value="NZ_AOUO01000059.1"/>
</dbReference>
<evidence type="ECO:0000256" key="1">
    <source>
        <dbReference type="ARBA" id="ARBA00009897"/>
    </source>
</evidence>
<dbReference type="Pfam" id="PF00120">
    <property type="entry name" value="Gln-synt_C"/>
    <property type="match status" value="1"/>
</dbReference>
<dbReference type="EMBL" id="AOUO01000059">
    <property type="protein sequence ID" value="EOD69525.1"/>
    <property type="molecule type" value="Genomic_DNA"/>
</dbReference>
<dbReference type="SUPFAM" id="SSF55931">
    <property type="entry name" value="Glutamine synthetase/guanido kinase"/>
    <property type="match status" value="1"/>
</dbReference>
<protein>
    <submittedName>
        <fullName evidence="6">Glutamine synthetase-like protein</fullName>
    </submittedName>
</protein>
<keyword evidence="7" id="KW-1185">Reference proteome</keyword>
<gene>
    <name evidence="6" type="ORF">H480_05624</name>
</gene>
<evidence type="ECO:0000259" key="5">
    <source>
        <dbReference type="PROSITE" id="PS51987"/>
    </source>
</evidence>